<evidence type="ECO:0000313" key="1">
    <source>
        <dbReference type="EMBL" id="KAK4682915.1"/>
    </source>
</evidence>
<reference evidence="1 2" key="1">
    <citation type="journal article" date="2023" name="bioRxiv">
        <title>High-quality genome assemblies of four members of thePodospora anserinaspecies complex.</title>
        <authorList>
            <person name="Ament-Velasquez S.L."/>
            <person name="Vogan A.A."/>
            <person name="Wallerman O."/>
            <person name="Hartmann F."/>
            <person name="Gautier V."/>
            <person name="Silar P."/>
            <person name="Giraud T."/>
            <person name="Johannesson H."/>
        </authorList>
    </citation>
    <scope>NUCLEOTIDE SEQUENCE [LARGE SCALE GENOMIC DNA]</scope>
    <source>
        <strain evidence="1 2">CBS 124.78</strain>
    </source>
</reference>
<name>A0ABR0IR60_9PEZI</name>
<dbReference type="EMBL" id="JAFFHC010000001">
    <property type="protein sequence ID" value="KAK4682915.1"/>
    <property type="molecule type" value="Genomic_DNA"/>
</dbReference>
<sequence>MNAGHAAVNWKGKAPLSLGVVACRLGKQAFGYCFWSERLERWEGLEARLAPLDAAAVAFRAHYELHGCVFGTVRART</sequence>
<evidence type="ECO:0000313" key="2">
    <source>
        <dbReference type="Proteomes" id="UP001323617"/>
    </source>
</evidence>
<organism evidence="1 2">
    <name type="scientific">Podospora pseudoanserina</name>
    <dbReference type="NCBI Taxonomy" id="2609844"/>
    <lineage>
        <taxon>Eukaryota</taxon>
        <taxon>Fungi</taxon>
        <taxon>Dikarya</taxon>
        <taxon>Ascomycota</taxon>
        <taxon>Pezizomycotina</taxon>
        <taxon>Sordariomycetes</taxon>
        <taxon>Sordariomycetidae</taxon>
        <taxon>Sordariales</taxon>
        <taxon>Podosporaceae</taxon>
        <taxon>Podospora</taxon>
    </lineage>
</organism>
<protein>
    <submittedName>
        <fullName evidence="1">Uncharacterized protein</fullName>
    </submittedName>
</protein>
<keyword evidence="2" id="KW-1185">Reference proteome</keyword>
<comment type="caution">
    <text evidence="1">The sequence shown here is derived from an EMBL/GenBank/DDBJ whole genome shotgun (WGS) entry which is preliminary data.</text>
</comment>
<dbReference type="RefSeq" id="XP_062806385.1">
    <property type="nucleotide sequence ID" value="XM_062940088.1"/>
</dbReference>
<dbReference type="GeneID" id="87960580"/>
<dbReference type="Proteomes" id="UP001323617">
    <property type="component" value="Unassembled WGS sequence"/>
</dbReference>
<gene>
    <name evidence="1" type="ORF">QC764_0024070</name>
</gene>
<accession>A0ABR0IR60</accession>
<proteinExistence type="predicted"/>